<feature type="domain" description="SsuA/THI5-like" evidence="12">
    <location>
        <begin position="13"/>
        <end position="235"/>
    </location>
</feature>
<keyword evidence="5" id="KW-0808">Transferase</keyword>
<evidence type="ECO:0000256" key="6">
    <source>
        <dbReference type="ARBA" id="ARBA00022723"/>
    </source>
</evidence>
<evidence type="ECO:0000256" key="3">
    <source>
        <dbReference type="ARBA" id="ARBA00009406"/>
    </source>
</evidence>
<evidence type="ECO:0000256" key="1">
    <source>
        <dbReference type="ARBA" id="ARBA00003469"/>
    </source>
</evidence>
<dbReference type="GO" id="GO:0016740">
    <property type="term" value="F:transferase activity"/>
    <property type="evidence" value="ECO:0007669"/>
    <property type="project" value="UniProtKB-KW"/>
</dbReference>
<reference evidence="13 14" key="1">
    <citation type="journal article" date="2024" name="Nat. Commun.">
        <title>Phylogenomics reveals the evolutionary origins of lichenization in chlorophyte algae.</title>
        <authorList>
            <person name="Puginier C."/>
            <person name="Libourel C."/>
            <person name="Otte J."/>
            <person name="Skaloud P."/>
            <person name="Haon M."/>
            <person name="Grisel S."/>
            <person name="Petersen M."/>
            <person name="Berrin J.G."/>
            <person name="Delaux P.M."/>
            <person name="Dal Grande F."/>
            <person name="Keller J."/>
        </authorList>
    </citation>
    <scope>NUCLEOTIDE SEQUENCE [LARGE SCALE GENOMIC DNA]</scope>
    <source>
        <strain evidence="13 14">SAG 2036</strain>
    </source>
</reference>
<evidence type="ECO:0000256" key="11">
    <source>
        <dbReference type="ARBA" id="ARBA00048179"/>
    </source>
</evidence>
<comment type="subunit">
    <text evidence="4">Homodimer.</text>
</comment>
<dbReference type="GO" id="GO:0009228">
    <property type="term" value="P:thiamine biosynthetic process"/>
    <property type="evidence" value="ECO:0007669"/>
    <property type="project" value="UniProtKB-KW"/>
</dbReference>
<dbReference type="InterPro" id="IPR027939">
    <property type="entry name" value="NMT1/THI5"/>
</dbReference>
<evidence type="ECO:0000256" key="5">
    <source>
        <dbReference type="ARBA" id="ARBA00022679"/>
    </source>
</evidence>
<dbReference type="SUPFAM" id="SSF53850">
    <property type="entry name" value="Periplasmic binding protein-like II"/>
    <property type="match status" value="1"/>
</dbReference>
<organism evidence="13 14">
    <name type="scientific">Symbiochloris irregularis</name>
    <dbReference type="NCBI Taxonomy" id="706552"/>
    <lineage>
        <taxon>Eukaryota</taxon>
        <taxon>Viridiplantae</taxon>
        <taxon>Chlorophyta</taxon>
        <taxon>core chlorophytes</taxon>
        <taxon>Trebouxiophyceae</taxon>
        <taxon>Trebouxiales</taxon>
        <taxon>Trebouxiaceae</taxon>
        <taxon>Symbiochloris</taxon>
    </lineage>
</organism>
<keyword evidence="6" id="KW-0479">Metal-binding</keyword>
<evidence type="ECO:0000256" key="7">
    <source>
        <dbReference type="ARBA" id="ARBA00022898"/>
    </source>
</evidence>
<dbReference type="PANTHER" id="PTHR31528:SF1">
    <property type="entry name" value="4-AMINO-5-HYDROXYMETHYL-2-METHYLPYRIMIDINE PHOSPHATE SYNTHASE THI11-RELATED"/>
    <property type="match status" value="1"/>
</dbReference>
<comment type="pathway">
    <text evidence="2">Cofactor biosynthesis; thiamine diphosphate biosynthesis.</text>
</comment>
<dbReference type="PANTHER" id="PTHR31528">
    <property type="entry name" value="4-AMINO-5-HYDROXYMETHYL-2-METHYLPYRIMIDINE PHOSPHATE SYNTHASE THI11-RELATED"/>
    <property type="match status" value="1"/>
</dbReference>
<proteinExistence type="inferred from homology"/>
<evidence type="ECO:0000256" key="9">
    <source>
        <dbReference type="ARBA" id="ARBA00023004"/>
    </source>
</evidence>
<dbReference type="EMBL" id="JALJOQ010000035">
    <property type="protein sequence ID" value="KAK9806673.1"/>
    <property type="molecule type" value="Genomic_DNA"/>
</dbReference>
<sequence length="344" mass="37836">MHRVRVSLDWLPNTNHTGFYVATSKGYYQELGLGVELLSPHLDDYAKTPAAKLASDQVDFAVAPSETIVSSHLRSVDTQSDHLPQAVAAIVQDDLSAIVTLASSGITRPSQLDGKTYASYGARFEGRIVQQLIKNDGGTGNFKEVTPRMLGIWETILKEEYDATWVFCGWEGIEAERKGIKLNTFKLAEAGIPYGYTPVLIASASMLRDHAKETKHFLAATAKGFEWAAEHPDEAAEILIRQVQQDFKDTPLPEPLDPDMVQQSQRLLSKHYLDGRGKWGTMDLKRCDAFLDWLSEAGLLTEGIASRTGGAVSLDDLRSGNAGKAIPRSHLVASRLFTNDYLAT</sequence>
<dbReference type="Proteomes" id="UP001465755">
    <property type="component" value="Unassembled WGS sequence"/>
</dbReference>
<dbReference type="Pfam" id="PF09084">
    <property type="entry name" value="NMT1"/>
    <property type="match status" value="1"/>
</dbReference>
<comment type="caution">
    <text evidence="13">The sequence shown here is derived from an EMBL/GenBank/DDBJ whole genome shotgun (WGS) entry which is preliminary data.</text>
</comment>
<dbReference type="GO" id="GO:0046872">
    <property type="term" value="F:metal ion binding"/>
    <property type="evidence" value="ECO:0007669"/>
    <property type="project" value="UniProtKB-KW"/>
</dbReference>
<comment type="function">
    <text evidence="1">Responsible for the formation of the pyrimidine heterocycle in the thiamine biosynthesis pathway. Catalyzes the formation of hydroxymethylpyrimidine phosphate (HMP-P) from histidine and pyridoxal phosphate (PLP). The protein uses PLP and the active site histidine to form HMP-P, generating an inactive enzyme. The enzyme can only undergo a single turnover, which suggests it is a suicide enzyme.</text>
</comment>
<evidence type="ECO:0000259" key="12">
    <source>
        <dbReference type="Pfam" id="PF09084"/>
    </source>
</evidence>
<protein>
    <recommendedName>
        <fullName evidence="10">Thiamine pyrimidine synthase</fullName>
    </recommendedName>
</protein>
<dbReference type="Gene3D" id="3.40.190.10">
    <property type="entry name" value="Periplasmic binding protein-like II"/>
    <property type="match status" value="2"/>
</dbReference>
<evidence type="ECO:0000313" key="13">
    <source>
        <dbReference type="EMBL" id="KAK9806673.1"/>
    </source>
</evidence>
<dbReference type="InterPro" id="IPR015168">
    <property type="entry name" value="SsuA/THI5"/>
</dbReference>
<evidence type="ECO:0000313" key="14">
    <source>
        <dbReference type="Proteomes" id="UP001465755"/>
    </source>
</evidence>
<evidence type="ECO:0000256" key="4">
    <source>
        <dbReference type="ARBA" id="ARBA00011738"/>
    </source>
</evidence>
<keyword evidence="9" id="KW-0408">Iron</keyword>
<dbReference type="AlphaFoldDB" id="A0AAW1P9X7"/>
<comment type="catalytic activity">
    <reaction evidence="11">
        <text>N(6)-(pyridoxal phosphate)-L-lysyl-[4-amino-5-hydroxymethyl-2-methylpyrimidine phosphate synthase] + L-histidyl-[4-amino-5-hydroxymethyl-2-methylpyrimidine phosphate synthase] + 2 Fe(3+) + 4 H2O = L-lysyl-[4-amino-5-hydroxymethyl-2-methylpyrimidine phosphate synthase] + (2S)-2-amino-5-hydroxy-4-oxopentanoyl-[4-amino-5-hydroxymethyl-2-methylpyrimidine phosphate synthase] + 4-amino-2-methyl-5-(phosphooxymethyl)pyrimidine + 3-oxopropanoate + 2 Fe(2+) + 2 H(+)</text>
        <dbReference type="Rhea" id="RHEA:65756"/>
        <dbReference type="Rhea" id="RHEA-COMP:16892"/>
        <dbReference type="Rhea" id="RHEA-COMP:16893"/>
        <dbReference type="Rhea" id="RHEA-COMP:16894"/>
        <dbReference type="Rhea" id="RHEA-COMP:16895"/>
        <dbReference type="ChEBI" id="CHEBI:15377"/>
        <dbReference type="ChEBI" id="CHEBI:15378"/>
        <dbReference type="ChEBI" id="CHEBI:29033"/>
        <dbReference type="ChEBI" id="CHEBI:29034"/>
        <dbReference type="ChEBI" id="CHEBI:29969"/>
        <dbReference type="ChEBI" id="CHEBI:29979"/>
        <dbReference type="ChEBI" id="CHEBI:33190"/>
        <dbReference type="ChEBI" id="CHEBI:58354"/>
        <dbReference type="ChEBI" id="CHEBI:143915"/>
        <dbReference type="ChEBI" id="CHEBI:157692"/>
    </reaction>
    <physiologicalReaction direction="left-to-right" evidence="11">
        <dbReference type="Rhea" id="RHEA:65757"/>
    </physiologicalReaction>
</comment>
<accession>A0AAW1P9X7</accession>
<keyword evidence="7" id="KW-0663">Pyridoxal phosphate</keyword>
<evidence type="ECO:0000256" key="8">
    <source>
        <dbReference type="ARBA" id="ARBA00022977"/>
    </source>
</evidence>
<name>A0AAW1P9X7_9CHLO</name>
<keyword evidence="8" id="KW-0784">Thiamine biosynthesis</keyword>
<gene>
    <name evidence="13" type="ORF">WJX73_006859</name>
</gene>
<keyword evidence="14" id="KW-1185">Reference proteome</keyword>
<evidence type="ECO:0000256" key="2">
    <source>
        <dbReference type="ARBA" id="ARBA00004948"/>
    </source>
</evidence>
<comment type="similarity">
    <text evidence="3">Belongs to the NMT1/THI5 family.</text>
</comment>
<evidence type="ECO:0000256" key="10">
    <source>
        <dbReference type="ARBA" id="ARBA00033171"/>
    </source>
</evidence>